<dbReference type="GO" id="GO:0046872">
    <property type="term" value="F:metal ion binding"/>
    <property type="evidence" value="ECO:0007669"/>
    <property type="project" value="UniProtKB-KW"/>
</dbReference>
<keyword evidence="4" id="KW-0686">Riboflavin biosynthesis</keyword>
<dbReference type="HOGENOM" id="CLU_1616677_0_0_11"/>
<dbReference type="KEGG" id="gbr:Gbro_4128"/>
<dbReference type="InterPro" id="IPR000422">
    <property type="entry name" value="DHBP_synthase_RibB"/>
</dbReference>
<dbReference type="eggNOG" id="COG0108">
    <property type="taxonomic scope" value="Bacteria"/>
</dbReference>
<evidence type="ECO:0000256" key="1">
    <source>
        <dbReference type="ARBA" id="ARBA00002284"/>
    </source>
</evidence>
<dbReference type="PANTHER" id="PTHR21327">
    <property type="entry name" value="GTP CYCLOHYDROLASE II-RELATED"/>
    <property type="match status" value="1"/>
</dbReference>
<dbReference type="GO" id="GO:0009231">
    <property type="term" value="P:riboflavin biosynthetic process"/>
    <property type="evidence" value="ECO:0007669"/>
    <property type="project" value="UniProtKB-UniPathway"/>
</dbReference>
<dbReference type="Gene3D" id="3.90.870.10">
    <property type="entry name" value="DHBP synthase"/>
    <property type="match status" value="1"/>
</dbReference>
<dbReference type="AlphaFoldDB" id="D0L4R4"/>
<reference evidence="7" key="1">
    <citation type="submission" date="2009-10" db="EMBL/GenBank/DDBJ databases">
        <title>The complete chromosome of Gordonia bronchialis DSM 43247.</title>
        <authorList>
            <consortium name="US DOE Joint Genome Institute (JGI-PGF)"/>
            <person name="Lucas S."/>
            <person name="Copeland A."/>
            <person name="Lapidus A."/>
            <person name="Glavina del Rio T."/>
            <person name="Dalin E."/>
            <person name="Tice H."/>
            <person name="Bruce D."/>
            <person name="Goodwin L."/>
            <person name="Pitluck S."/>
            <person name="Kyrpides N."/>
            <person name="Mavromatis K."/>
            <person name="Ivanova N."/>
            <person name="Ovchinnikova G."/>
            <person name="Saunders E."/>
            <person name="Brettin T."/>
            <person name="Detter J.C."/>
            <person name="Han C."/>
            <person name="Larimer F."/>
            <person name="Land M."/>
            <person name="Hauser L."/>
            <person name="Markowitz V."/>
            <person name="Cheng J.-F."/>
            <person name="Hugenholtz P."/>
            <person name="Woyke T."/>
            <person name="Wu D."/>
            <person name="Jando M."/>
            <person name="Schneider S."/>
            <person name="Goeker M."/>
            <person name="Klenk H.-P."/>
            <person name="Eisen J.A."/>
        </authorList>
    </citation>
    <scope>NUCLEOTIDE SEQUENCE [LARGE SCALE GENOMIC DNA]</scope>
    <source>
        <strain evidence="7">ATCC 25592 / DSM 43247 / BCRC 13721 / JCM 3198 / KCTC 3076 / NBRC 16047 / NCTC 10667</strain>
    </source>
</reference>
<evidence type="ECO:0000313" key="6">
    <source>
        <dbReference type="EMBL" id="ACY23289.1"/>
    </source>
</evidence>
<evidence type="ECO:0000256" key="5">
    <source>
        <dbReference type="ARBA" id="ARBA00022723"/>
    </source>
</evidence>
<evidence type="ECO:0000256" key="4">
    <source>
        <dbReference type="ARBA" id="ARBA00022619"/>
    </source>
</evidence>
<gene>
    <name evidence="6" type="ordered locus">Gbro_4128</name>
</gene>
<dbReference type="SUPFAM" id="SSF55821">
    <property type="entry name" value="YrdC/RibB"/>
    <property type="match status" value="1"/>
</dbReference>
<dbReference type="GO" id="GO:0005829">
    <property type="term" value="C:cytosol"/>
    <property type="evidence" value="ECO:0007669"/>
    <property type="project" value="TreeGrafter"/>
</dbReference>
<dbReference type="InterPro" id="IPR017945">
    <property type="entry name" value="DHBP_synth_RibB-like_a/b_dom"/>
</dbReference>
<dbReference type="UniPathway" id="UPA00275">
    <property type="reaction ID" value="UER00399"/>
</dbReference>
<keyword evidence="5" id="KW-0479">Metal-binding</keyword>
<evidence type="ECO:0000313" key="7">
    <source>
        <dbReference type="Proteomes" id="UP000001219"/>
    </source>
</evidence>
<accession>D0L4R4</accession>
<dbReference type="Pfam" id="PF00926">
    <property type="entry name" value="DHBP_synthase"/>
    <property type="match status" value="1"/>
</dbReference>
<keyword evidence="7" id="KW-1185">Reference proteome</keyword>
<sequence length="164" mass="17430">MIVLARDVHMPVVAEMIRLGSGFLCVTIDPRRAEKLALPPMTWASAVRTFGGRMCVSVDALGTTTGISALDRTTTLRTIADPDATVTDFTRPGHVIPVLTDDAVIDRPGILARAGLRCGDDTTSPVAFVSLVSEIDPVRIAGTAEAGDRGLPVLRYSDLLATWT</sequence>
<protein>
    <recommendedName>
        <fullName evidence="3">3,4-dihydroxy-2-butanone-4-phosphate synthase</fullName>
        <ecNumber evidence="3">4.1.99.12</ecNumber>
    </recommendedName>
</protein>
<comment type="pathway">
    <text evidence="2">Cofactor biosynthesis; riboflavin biosynthesis; 2-hydroxy-3-oxobutyl phosphate from D-ribulose 5-phosphate: step 1/1.</text>
</comment>
<dbReference type="STRING" id="526226.Gbro_4128"/>
<dbReference type="EMBL" id="CP001802">
    <property type="protein sequence ID" value="ACY23289.1"/>
    <property type="molecule type" value="Genomic_DNA"/>
</dbReference>
<evidence type="ECO:0000256" key="3">
    <source>
        <dbReference type="ARBA" id="ARBA00012153"/>
    </source>
</evidence>
<comment type="function">
    <text evidence="1">Catalyzes the conversion of D-ribulose 5-phosphate to formate and 3,4-dihydroxy-2-butanone 4-phosphate.</text>
</comment>
<name>D0L4R4_GORB4</name>
<organism evidence="6 7">
    <name type="scientific">Gordonia bronchialis (strain ATCC 25592 / DSM 43247 / BCRC 13721 / JCM 3198 / KCTC 3076 / NBRC 16047 / NCTC 10667)</name>
    <name type="common">Rhodococcus bronchialis</name>
    <dbReference type="NCBI Taxonomy" id="526226"/>
    <lineage>
        <taxon>Bacteria</taxon>
        <taxon>Bacillati</taxon>
        <taxon>Actinomycetota</taxon>
        <taxon>Actinomycetes</taxon>
        <taxon>Mycobacteriales</taxon>
        <taxon>Gordoniaceae</taxon>
        <taxon>Gordonia</taxon>
    </lineage>
</organism>
<dbReference type="EC" id="4.1.99.12" evidence="3"/>
<proteinExistence type="predicted"/>
<dbReference type="PANTHER" id="PTHR21327:SF18">
    <property type="entry name" value="3,4-DIHYDROXY-2-BUTANONE 4-PHOSPHATE SYNTHASE"/>
    <property type="match status" value="1"/>
</dbReference>
<dbReference type="Proteomes" id="UP000001219">
    <property type="component" value="Chromosome"/>
</dbReference>
<dbReference type="GO" id="GO:0008686">
    <property type="term" value="F:3,4-dihydroxy-2-butanone-4-phosphate synthase activity"/>
    <property type="evidence" value="ECO:0007669"/>
    <property type="project" value="UniProtKB-EC"/>
</dbReference>
<evidence type="ECO:0000256" key="2">
    <source>
        <dbReference type="ARBA" id="ARBA00004904"/>
    </source>
</evidence>
<reference evidence="6 7" key="2">
    <citation type="journal article" date="2010" name="Stand. Genomic Sci.">
        <title>Complete genome sequence of Gordonia bronchialis type strain (3410).</title>
        <authorList>
            <person name="Ivanova N."/>
            <person name="Sikorski J."/>
            <person name="Jando M."/>
            <person name="Lapidus A."/>
            <person name="Nolan M."/>
            <person name="Lucas S."/>
            <person name="Del Rio T.G."/>
            <person name="Tice H."/>
            <person name="Copeland A."/>
            <person name="Cheng J.F."/>
            <person name="Chen F."/>
            <person name="Bruce D."/>
            <person name="Goodwin L."/>
            <person name="Pitluck S."/>
            <person name="Mavromatis K."/>
            <person name="Ovchinnikova G."/>
            <person name="Pati A."/>
            <person name="Chen A."/>
            <person name="Palaniappan K."/>
            <person name="Land M."/>
            <person name="Hauser L."/>
            <person name="Chang Y.J."/>
            <person name="Jeffries C.D."/>
            <person name="Chain P."/>
            <person name="Saunders E."/>
            <person name="Han C."/>
            <person name="Detter J.C."/>
            <person name="Brettin T."/>
            <person name="Rohde M."/>
            <person name="Goker M."/>
            <person name="Bristow J."/>
            <person name="Eisen J.A."/>
            <person name="Markowitz V."/>
            <person name="Hugenholtz P."/>
            <person name="Klenk H.P."/>
            <person name="Kyrpides N.C."/>
        </authorList>
    </citation>
    <scope>NUCLEOTIDE SEQUENCE [LARGE SCALE GENOMIC DNA]</scope>
    <source>
        <strain evidence="7">ATCC 25592 / DSM 43247 / BCRC 13721 / JCM 3198 / KCTC 3076 / NBRC 16047 / NCTC 10667</strain>
    </source>
</reference>